<evidence type="ECO:0000256" key="7">
    <source>
        <dbReference type="ARBA" id="ARBA00023136"/>
    </source>
</evidence>
<keyword evidence="2" id="KW-1003">Cell membrane</keyword>
<dbReference type="GO" id="GO:0005886">
    <property type="term" value="C:plasma membrane"/>
    <property type="evidence" value="ECO:0007669"/>
    <property type="project" value="UniProtKB-SubCell"/>
</dbReference>
<evidence type="ECO:0000256" key="9">
    <source>
        <dbReference type="SAM" id="Phobius"/>
    </source>
</evidence>
<dbReference type="GO" id="GO:0015648">
    <property type="term" value="F:lipid-linked peptidoglycan transporter activity"/>
    <property type="evidence" value="ECO:0007669"/>
    <property type="project" value="TreeGrafter"/>
</dbReference>
<feature type="transmembrane region" description="Helical" evidence="9">
    <location>
        <begin position="539"/>
        <end position="557"/>
    </location>
</feature>
<feature type="transmembrane region" description="Helical" evidence="9">
    <location>
        <begin position="93"/>
        <end position="112"/>
    </location>
</feature>
<reference evidence="10 11" key="1">
    <citation type="submission" date="2017-11" db="EMBL/GenBank/DDBJ databases">
        <title>Genomic Encyclopedia of Archaeal and Bacterial Type Strains, Phase II (KMG-II): From Individual Species to Whole Genera.</title>
        <authorList>
            <person name="Goeker M."/>
        </authorList>
    </citation>
    <scope>NUCLEOTIDE SEQUENCE [LARGE SCALE GENOMIC DNA]</scope>
    <source>
        <strain evidence="10 11">DSM 25478</strain>
    </source>
</reference>
<evidence type="ECO:0000256" key="4">
    <source>
        <dbReference type="ARBA" id="ARBA00022960"/>
    </source>
</evidence>
<dbReference type="EMBL" id="PGFE01000001">
    <property type="protein sequence ID" value="PJJ77987.1"/>
    <property type="molecule type" value="Genomic_DNA"/>
</dbReference>
<feature type="transmembrane region" description="Helical" evidence="9">
    <location>
        <begin position="152"/>
        <end position="178"/>
    </location>
</feature>
<dbReference type="CDD" id="cd13123">
    <property type="entry name" value="MATE_MurJ_like"/>
    <property type="match status" value="1"/>
</dbReference>
<dbReference type="PRINTS" id="PR01806">
    <property type="entry name" value="VIRFACTRMVIN"/>
</dbReference>
<dbReference type="Proteomes" id="UP000231693">
    <property type="component" value="Unassembled WGS sequence"/>
</dbReference>
<evidence type="ECO:0000256" key="5">
    <source>
        <dbReference type="ARBA" id="ARBA00022984"/>
    </source>
</evidence>
<accession>A0A2M9D1G3</accession>
<evidence type="ECO:0000256" key="1">
    <source>
        <dbReference type="ARBA" id="ARBA00004651"/>
    </source>
</evidence>
<keyword evidence="11" id="KW-1185">Reference proteome</keyword>
<evidence type="ECO:0000256" key="6">
    <source>
        <dbReference type="ARBA" id="ARBA00022989"/>
    </source>
</evidence>
<dbReference type="AlphaFoldDB" id="A0A2M9D1G3"/>
<organism evidence="10 11">
    <name type="scientific">Sediminihabitans luteus</name>
    <dbReference type="NCBI Taxonomy" id="1138585"/>
    <lineage>
        <taxon>Bacteria</taxon>
        <taxon>Bacillati</taxon>
        <taxon>Actinomycetota</taxon>
        <taxon>Actinomycetes</taxon>
        <taxon>Micrococcales</taxon>
        <taxon>Cellulomonadaceae</taxon>
        <taxon>Sediminihabitans</taxon>
    </lineage>
</organism>
<feature type="transmembrane region" description="Helical" evidence="9">
    <location>
        <begin position="223"/>
        <end position="245"/>
    </location>
</feature>
<gene>
    <name evidence="10" type="ORF">CLV28_1217</name>
</gene>
<feature type="compositionally biased region" description="Basic residues" evidence="8">
    <location>
        <begin position="1"/>
        <end position="17"/>
    </location>
</feature>
<dbReference type="RefSeq" id="WP_157802530.1">
    <property type="nucleotide sequence ID" value="NZ_BOOX01000024.1"/>
</dbReference>
<dbReference type="GO" id="GO:0034204">
    <property type="term" value="P:lipid translocation"/>
    <property type="evidence" value="ECO:0007669"/>
    <property type="project" value="TreeGrafter"/>
</dbReference>
<feature type="transmembrane region" description="Helical" evidence="9">
    <location>
        <begin position="300"/>
        <end position="321"/>
    </location>
</feature>
<keyword evidence="3 9" id="KW-0812">Transmembrane</keyword>
<proteinExistence type="predicted"/>
<keyword evidence="5" id="KW-0573">Peptidoglycan synthesis</keyword>
<keyword evidence="7 9" id="KW-0472">Membrane</keyword>
<dbReference type="InterPro" id="IPR004268">
    <property type="entry name" value="MurJ"/>
</dbReference>
<dbReference type="PANTHER" id="PTHR47019:SF1">
    <property type="entry name" value="LIPID II FLIPPASE MURJ"/>
    <property type="match status" value="1"/>
</dbReference>
<evidence type="ECO:0000313" key="11">
    <source>
        <dbReference type="Proteomes" id="UP000231693"/>
    </source>
</evidence>
<feature type="transmembrane region" description="Helical" evidence="9">
    <location>
        <begin position="563"/>
        <end position="586"/>
    </location>
</feature>
<keyword evidence="6 9" id="KW-1133">Transmembrane helix</keyword>
<feature type="transmembrane region" description="Helical" evidence="9">
    <location>
        <begin position="433"/>
        <end position="457"/>
    </location>
</feature>
<feature type="transmembrane region" description="Helical" evidence="9">
    <location>
        <begin position="118"/>
        <end position="140"/>
    </location>
</feature>
<feature type="transmembrane region" description="Helical" evidence="9">
    <location>
        <begin position="496"/>
        <end position="518"/>
    </location>
</feature>
<evidence type="ECO:0000256" key="8">
    <source>
        <dbReference type="SAM" id="MobiDB-lite"/>
    </source>
</evidence>
<dbReference type="OrthoDB" id="9786339at2"/>
<feature type="region of interest" description="Disordered" evidence="8">
    <location>
        <begin position="1"/>
        <end position="70"/>
    </location>
</feature>
<feature type="transmembrane region" description="Helical" evidence="9">
    <location>
        <begin position="265"/>
        <end position="288"/>
    </location>
</feature>
<dbReference type="GO" id="GO:0008360">
    <property type="term" value="P:regulation of cell shape"/>
    <property type="evidence" value="ECO:0007669"/>
    <property type="project" value="UniProtKB-KW"/>
</dbReference>
<comment type="caution">
    <text evidence="10">The sequence shown here is derived from an EMBL/GenBank/DDBJ whole genome shotgun (WGS) entry which is preliminary data.</text>
</comment>
<evidence type="ECO:0000256" key="3">
    <source>
        <dbReference type="ARBA" id="ARBA00022692"/>
    </source>
</evidence>
<keyword evidence="4" id="KW-0133">Cell shape</keyword>
<sequence length="609" mass="63974">MRHARPTGRDRRARAARQARPAPSDTSGPDQRDAANLAGDGTVPPAVDEVPDGDGPVGDGAPPARKAQSLGRSSMIMAAGTAVSRGLGLVRNVLLVGAIGTTGLAADAFDIANRIPNFMFAILAGGMLNAVLVPQIVRSYRERNPEERIGKLLTLAALIMLVMTLVLTAAASFVVTIYSGGKFTPAQQSLAVAFAFWCIPQLFFYGLYALLGQVLNARGQFGPYMWSPIVNNIVSIVGFSIFIAVYGPAATGHVDDMSSWDGPKIALLAGTATLGIVGQAVILFWPLYRGGFRWRVRLGLHGIGLRTAGAVAMWTFGAVLLEQLGTLVVSRFAASAPDAARALGESDVAGPAAYTQALMIYLLPHSLVTVSVATALFTGMSAAAGAGDVARVRTLLSRGVRTVGVFTVFATAVMVVLALPLTKLLVPTVGADAAVAVSQVLVAMSLGLVPLGGMVLMKWVFYAFEDGRSVFWIQALGTVLLIGAAWAATLVLDPRWWVVGLAAAMSLSNALVVVLRAFGLRRRLDGLDTARIVRLHVRLVVAAGVAAVAGWGVRQLFGDLHGLSWGLALLVTACTGLLMLAVYVGLLRLMRVQELADLVGPLTARLRRG</sequence>
<feature type="transmembrane region" description="Helical" evidence="9">
    <location>
        <begin position="367"/>
        <end position="390"/>
    </location>
</feature>
<dbReference type="InterPro" id="IPR051050">
    <property type="entry name" value="Lipid_II_flippase_MurJ/MviN"/>
</dbReference>
<name>A0A2M9D1G3_9CELL</name>
<protein>
    <submittedName>
        <fullName evidence="10">Putative peptidoglycan lipid II flippase</fullName>
    </submittedName>
</protein>
<comment type="subcellular location">
    <subcellularLocation>
        <location evidence="1">Cell membrane</location>
        <topology evidence="1">Multi-pass membrane protein</topology>
    </subcellularLocation>
</comment>
<feature type="transmembrane region" description="Helical" evidence="9">
    <location>
        <begin position="469"/>
        <end position="490"/>
    </location>
</feature>
<evidence type="ECO:0000256" key="2">
    <source>
        <dbReference type="ARBA" id="ARBA00022475"/>
    </source>
</evidence>
<feature type="transmembrane region" description="Helical" evidence="9">
    <location>
        <begin position="190"/>
        <end position="211"/>
    </location>
</feature>
<dbReference type="GO" id="GO:0009252">
    <property type="term" value="P:peptidoglycan biosynthetic process"/>
    <property type="evidence" value="ECO:0007669"/>
    <property type="project" value="UniProtKB-KW"/>
</dbReference>
<feature type="transmembrane region" description="Helical" evidence="9">
    <location>
        <begin position="402"/>
        <end position="421"/>
    </location>
</feature>
<dbReference type="PANTHER" id="PTHR47019">
    <property type="entry name" value="LIPID II FLIPPASE MURJ"/>
    <property type="match status" value="1"/>
</dbReference>
<dbReference type="NCBIfam" id="TIGR01695">
    <property type="entry name" value="murJ_mviN"/>
    <property type="match status" value="1"/>
</dbReference>
<evidence type="ECO:0000313" key="10">
    <source>
        <dbReference type="EMBL" id="PJJ77987.1"/>
    </source>
</evidence>
<dbReference type="Pfam" id="PF03023">
    <property type="entry name" value="MurJ"/>
    <property type="match status" value="1"/>
</dbReference>